<accession>A0A6L7G8K4</accession>
<dbReference type="InterPro" id="IPR004090">
    <property type="entry name" value="Chemotax_Me-accpt_rcpt"/>
</dbReference>
<dbReference type="FunFam" id="1.10.287.950:FF:000001">
    <property type="entry name" value="Methyl-accepting chemotaxis sensory transducer"/>
    <property type="match status" value="1"/>
</dbReference>
<proteinExistence type="inferred from homology"/>
<comment type="caution">
    <text evidence="9">The sequence shown here is derived from an EMBL/GenBank/DDBJ whole genome shotgun (WGS) entry which is preliminary data.</text>
</comment>
<keyword evidence="2" id="KW-0145">Chemotaxis</keyword>
<evidence type="ECO:0000313" key="9">
    <source>
        <dbReference type="EMBL" id="MXN20411.1"/>
    </source>
</evidence>
<evidence type="ECO:0000313" key="10">
    <source>
        <dbReference type="Proteomes" id="UP000477911"/>
    </source>
</evidence>
<keyword evidence="6" id="KW-0472">Membrane</keyword>
<dbReference type="InterPro" id="IPR004089">
    <property type="entry name" value="MCPsignal_dom"/>
</dbReference>
<dbReference type="CDD" id="cd11386">
    <property type="entry name" value="MCP_signal"/>
    <property type="match status" value="1"/>
</dbReference>
<evidence type="ECO:0000256" key="1">
    <source>
        <dbReference type="ARBA" id="ARBA00004370"/>
    </source>
</evidence>
<evidence type="ECO:0000256" key="4">
    <source>
        <dbReference type="PROSITE-ProRule" id="PRU00284"/>
    </source>
</evidence>
<dbReference type="AlphaFoldDB" id="A0A6L7G8K4"/>
<dbReference type="SMART" id="SM00283">
    <property type="entry name" value="MA"/>
    <property type="match status" value="1"/>
</dbReference>
<keyword evidence="10" id="KW-1185">Reference proteome</keyword>
<keyword evidence="6" id="KW-1133">Transmembrane helix</keyword>
<dbReference type="PANTHER" id="PTHR43531:SF11">
    <property type="entry name" value="METHYL-ACCEPTING CHEMOTAXIS PROTEIN 3"/>
    <property type="match status" value="1"/>
</dbReference>
<evidence type="ECO:0000256" key="2">
    <source>
        <dbReference type="ARBA" id="ARBA00022500"/>
    </source>
</evidence>
<dbReference type="SMART" id="SM00304">
    <property type="entry name" value="HAMP"/>
    <property type="match status" value="2"/>
</dbReference>
<dbReference type="InterPro" id="IPR003660">
    <property type="entry name" value="HAMP_dom"/>
</dbReference>
<feature type="region of interest" description="Disordered" evidence="5">
    <location>
        <begin position="755"/>
        <end position="796"/>
    </location>
</feature>
<organism evidence="9 10">
    <name type="scientific">Pseudooceanicola albus</name>
    <dbReference type="NCBI Taxonomy" id="2692189"/>
    <lineage>
        <taxon>Bacteria</taxon>
        <taxon>Pseudomonadati</taxon>
        <taxon>Pseudomonadota</taxon>
        <taxon>Alphaproteobacteria</taxon>
        <taxon>Rhodobacterales</taxon>
        <taxon>Paracoccaceae</taxon>
        <taxon>Pseudooceanicola</taxon>
    </lineage>
</organism>
<dbReference type="SUPFAM" id="SSF58104">
    <property type="entry name" value="Methyl-accepting chemotaxis protein (MCP) signaling domain"/>
    <property type="match status" value="1"/>
</dbReference>
<evidence type="ECO:0000256" key="5">
    <source>
        <dbReference type="SAM" id="MobiDB-lite"/>
    </source>
</evidence>
<dbReference type="InterPro" id="IPR051310">
    <property type="entry name" value="MCP_chemotaxis"/>
</dbReference>
<dbReference type="EMBL" id="WUMU01000027">
    <property type="protein sequence ID" value="MXN20411.1"/>
    <property type="molecule type" value="Genomic_DNA"/>
</dbReference>
<evidence type="ECO:0000256" key="3">
    <source>
        <dbReference type="ARBA" id="ARBA00029447"/>
    </source>
</evidence>
<feature type="transmembrane region" description="Helical" evidence="6">
    <location>
        <begin position="39"/>
        <end position="59"/>
    </location>
</feature>
<comment type="similarity">
    <text evidence="3">Belongs to the methyl-accepting chemotaxis (MCP) protein family.</text>
</comment>
<protein>
    <submittedName>
        <fullName evidence="9">HAMP domain-containing protein</fullName>
    </submittedName>
</protein>
<name>A0A6L7G8K4_9RHOB</name>
<keyword evidence="4" id="KW-0807">Transducer</keyword>
<dbReference type="GO" id="GO:0004888">
    <property type="term" value="F:transmembrane signaling receptor activity"/>
    <property type="evidence" value="ECO:0007669"/>
    <property type="project" value="InterPro"/>
</dbReference>
<feature type="domain" description="HAMP" evidence="8">
    <location>
        <begin position="454"/>
        <end position="506"/>
    </location>
</feature>
<dbReference type="SUPFAM" id="SSF158472">
    <property type="entry name" value="HAMP domain-like"/>
    <property type="match status" value="1"/>
</dbReference>
<evidence type="ECO:0000259" key="7">
    <source>
        <dbReference type="PROSITE" id="PS50111"/>
    </source>
</evidence>
<dbReference type="Pfam" id="PF00015">
    <property type="entry name" value="MCPsignal"/>
    <property type="match status" value="1"/>
</dbReference>
<dbReference type="PROSITE" id="PS50111">
    <property type="entry name" value="CHEMOTAXIS_TRANSDUC_2"/>
    <property type="match status" value="1"/>
</dbReference>
<dbReference type="PRINTS" id="PR00260">
    <property type="entry name" value="CHEMTRNSDUCR"/>
</dbReference>
<keyword evidence="6" id="KW-0812">Transmembrane</keyword>
<sequence>MFRPRRRETMRDQKVAQVAPGRKTSPFAVFGNLRLAVKLPLIITIVSLIMAGTLTYSAYNDASAIMRQEIREKMQGVLNVRSDQLKELLDQSERLLDAQAANPTVLSALNSFMLAWIAEGDQAQQALRKTYIDDNPNPAGQRDQLVVLDTPSQYDRMHEKYHPYLTKLIRTRGFGDVYLVTPSGDVIYSSAKAGDFATNVLTGPAAQSGLGAIVSRALQLPAGEVAIRDFEAYAPTDNKPAAFIATPLINRDGSSMGVLAFRIAPVMIDRIMANSDGLGRSGQAFLLGADKRMRSDSRFPDGPHMLDSVPAQEIVGAEGQDDRFAEVTGIGGKPVLSMNVAVSYQELDWFVVVEQDSREILAPITGLRQSLILQAAVLTLVIAVLGVLIGQSVSRPFVRIGQAIRRVAEGDLTSEIPMTERREDVGNLARNLENLRGKLASAAEMTHLQEAKAQQQREVVEHLTSAISELSRGNLTAAIRTRFASEYEALREGFNGALRQLNETISQLLASAQEIDRSARDVENASNDLSQRAIEQAASLEETAAAITELSASVKSTADSAGEADQIMQRAKDSAQRNGEVVSQAIVAMDKISHSSKKISQVTSVIEDLAFQTNLLALNAGVEAARAGEAGRGFAVVASEVRALAQRSSEAAKEINALIQESAENVTGGVDLVDRAGKSFDGLIGEFDKVSASVSSIATAAREQSVGLQEINTAVDQLDGVTQKNAAVASSVHGTGKLMVNEAAKLSDISKSFQVEGGPARRTPDRSAAPAATPARAVAGAGAAPQGGGDDDWAEF</sequence>
<gene>
    <name evidence="9" type="ORF">GR170_21455</name>
</gene>
<dbReference type="CDD" id="cd06225">
    <property type="entry name" value="HAMP"/>
    <property type="match status" value="1"/>
</dbReference>
<dbReference type="PROSITE" id="PS50885">
    <property type="entry name" value="HAMP"/>
    <property type="match status" value="2"/>
</dbReference>
<feature type="domain" description="Methyl-accepting transducer" evidence="7">
    <location>
        <begin position="511"/>
        <end position="733"/>
    </location>
</feature>
<dbReference type="GO" id="GO:0006935">
    <property type="term" value="P:chemotaxis"/>
    <property type="evidence" value="ECO:0007669"/>
    <property type="project" value="UniProtKB-KW"/>
</dbReference>
<feature type="domain" description="HAMP" evidence="8">
    <location>
        <begin position="391"/>
        <end position="444"/>
    </location>
</feature>
<dbReference type="PANTHER" id="PTHR43531">
    <property type="entry name" value="PROTEIN ICFG"/>
    <property type="match status" value="1"/>
</dbReference>
<dbReference type="GO" id="GO:0016020">
    <property type="term" value="C:membrane"/>
    <property type="evidence" value="ECO:0007669"/>
    <property type="project" value="UniProtKB-SubCell"/>
</dbReference>
<dbReference type="Gene3D" id="6.10.340.10">
    <property type="match status" value="1"/>
</dbReference>
<reference evidence="9 10" key="1">
    <citation type="submission" date="2019-12" db="EMBL/GenBank/DDBJ databases">
        <authorList>
            <person name="Li M."/>
        </authorList>
    </citation>
    <scope>NUCLEOTIDE SEQUENCE [LARGE SCALE GENOMIC DNA]</scope>
    <source>
        <strain evidence="9 10">GBMRC 2024</strain>
    </source>
</reference>
<dbReference type="Pfam" id="PF00672">
    <property type="entry name" value="HAMP"/>
    <property type="match status" value="1"/>
</dbReference>
<evidence type="ECO:0000256" key="6">
    <source>
        <dbReference type="SAM" id="Phobius"/>
    </source>
</evidence>
<dbReference type="Proteomes" id="UP000477911">
    <property type="component" value="Unassembled WGS sequence"/>
</dbReference>
<dbReference type="GO" id="GO:0007165">
    <property type="term" value="P:signal transduction"/>
    <property type="evidence" value="ECO:0007669"/>
    <property type="project" value="UniProtKB-KW"/>
</dbReference>
<comment type="subcellular location">
    <subcellularLocation>
        <location evidence="1">Membrane</location>
    </subcellularLocation>
</comment>
<dbReference type="Gene3D" id="1.10.287.950">
    <property type="entry name" value="Methyl-accepting chemotaxis protein"/>
    <property type="match status" value="1"/>
</dbReference>
<evidence type="ECO:0000259" key="8">
    <source>
        <dbReference type="PROSITE" id="PS50885"/>
    </source>
</evidence>
<feature type="compositionally biased region" description="Low complexity" evidence="5">
    <location>
        <begin position="766"/>
        <end position="784"/>
    </location>
</feature>